<feature type="region of interest" description="Disordered" evidence="1">
    <location>
        <begin position="70"/>
        <end position="91"/>
    </location>
</feature>
<evidence type="ECO:0000256" key="1">
    <source>
        <dbReference type="SAM" id="MobiDB-lite"/>
    </source>
</evidence>
<gene>
    <name evidence="2" type="primary">Cni-ZK484.4</name>
    <name evidence="2" type="synonym">Cnig_chr_I.g2796</name>
    <name evidence="2" type="ORF">B9Z55_002796</name>
</gene>
<accession>A0A2G5VM42</accession>
<organism evidence="2 3">
    <name type="scientific">Caenorhabditis nigoni</name>
    <dbReference type="NCBI Taxonomy" id="1611254"/>
    <lineage>
        <taxon>Eukaryota</taxon>
        <taxon>Metazoa</taxon>
        <taxon>Ecdysozoa</taxon>
        <taxon>Nematoda</taxon>
        <taxon>Chromadorea</taxon>
        <taxon>Rhabditida</taxon>
        <taxon>Rhabditina</taxon>
        <taxon>Rhabditomorpha</taxon>
        <taxon>Rhabditoidea</taxon>
        <taxon>Rhabditidae</taxon>
        <taxon>Peloderinae</taxon>
        <taxon>Caenorhabditis</taxon>
    </lineage>
</organism>
<reference evidence="3" key="1">
    <citation type="submission" date="2017-10" db="EMBL/GenBank/DDBJ databases">
        <title>Rapid genome shrinkage in a self-fertile nematode reveals novel sperm competition proteins.</title>
        <authorList>
            <person name="Yin D."/>
            <person name="Schwarz E.M."/>
            <person name="Thomas C.G."/>
            <person name="Felde R.L."/>
            <person name="Korf I.F."/>
            <person name="Cutter A.D."/>
            <person name="Schartner C.M."/>
            <person name="Ralston E.J."/>
            <person name="Meyer B.J."/>
            <person name="Haag E.S."/>
        </authorList>
    </citation>
    <scope>NUCLEOTIDE SEQUENCE [LARGE SCALE GENOMIC DNA]</scope>
    <source>
        <strain evidence="3">JU1422</strain>
    </source>
</reference>
<dbReference type="Proteomes" id="UP000230233">
    <property type="component" value="Chromosome I"/>
</dbReference>
<feature type="region of interest" description="Disordered" evidence="1">
    <location>
        <begin position="1"/>
        <end position="30"/>
    </location>
</feature>
<proteinExistence type="predicted"/>
<comment type="caution">
    <text evidence="2">The sequence shown here is derived from an EMBL/GenBank/DDBJ whole genome shotgun (WGS) entry which is preliminary data.</text>
</comment>
<evidence type="ECO:0000313" key="3">
    <source>
        <dbReference type="Proteomes" id="UP000230233"/>
    </source>
</evidence>
<dbReference type="EMBL" id="PDUG01000001">
    <property type="protein sequence ID" value="PIC52859.1"/>
    <property type="molecule type" value="Genomic_DNA"/>
</dbReference>
<feature type="compositionally biased region" description="Basic and acidic residues" evidence="1">
    <location>
        <begin position="16"/>
        <end position="30"/>
    </location>
</feature>
<protein>
    <submittedName>
        <fullName evidence="2">Uncharacterized protein</fullName>
    </submittedName>
</protein>
<dbReference type="AlphaFoldDB" id="A0A2G5VM42"/>
<feature type="compositionally biased region" description="Polar residues" evidence="1">
    <location>
        <begin position="1"/>
        <end position="10"/>
    </location>
</feature>
<evidence type="ECO:0000313" key="2">
    <source>
        <dbReference type="EMBL" id="PIC52859.1"/>
    </source>
</evidence>
<name>A0A2G5VM42_9PELO</name>
<sequence>MFSATSNECINNPLIMRDHSKPDHHTHDPTKTFEDAAFEMLSTVSPVKVSREDIPFDSVRQIVLGEILKSKQRAAKPNTSNGRRRSEFRIS</sequence>
<dbReference type="OrthoDB" id="5812172at2759"/>
<keyword evidence="3" id="KW-1185">Reference proteome</keyword>